<keyword evidence="2" id="KW-1185">Reference proteome</keyword>
<accession>A0ACA9SH06</accession>
<name>A0ACA9SH06_9GLOM</name>
<feature type="non-terminal residue" evidence="1">
    <location>
        <position position="48"/>
    </location>
</feature>
<sequence>EQIILEMIKLIGKAAYQKITDILKYVLSKLIIDSNLDSSKSILYLRIP</sequence>
<dbReference type="EMBL" id="CAJVQC010114945">
    <property type="protein sequence ID" value="CAG8836513.1"/>
    <property type="molecule type" value="Genomic_DNA"/>
</dbReference>
<evidence type="ECO:0000313" key="1">
    <source>
        <dbReference type="EMBL" id="CAG8836513.1"/>
    </source>
</evidence>
<comment type="caution">
    <text evidence="1">The sequence shown here is derived from an EMBL/GenBank/DDBJ whole genome shotgun (WGS) entry which is preliminary data.</text>
</comment>
<organism evidence="1 2">
    <name type="scientific">Racocetra persica</name>
    <dbReference type="NCBI Taxonomy" id="160502"/>
    <lineage>
        <taxon>Eukaryota</taxon>
        <taxon>Fungi</taxon>
        <taxon>Fungi incertae sedis</taxon>
        <taxon>Mucoromycota</taxon>
        <taxon>Glomeromycotina</taxon>
        <taxon>Glomeromycetes</taxon>
        <taxon>Diversisporales</taxon>
        <taxon>Gigasporaceae</taxon>
        <taxon>Racocetra</taxon>
    </lineage>
</organism>
<protein>
    <submittedName>
        <fullName evidence="1">31569_t:CDS:1</fullName>
    </submittedName>
</protein>
<proteinExistence type="predicted"/>
<reference evidence="1" key="1">
    <citation type="submission" date="2021-06" db="EMBL/GenBank/DDBJ databases">
        <authorList>
            <person name="Kallberg Y."/>
            <person name="Tangrot J."/>
            <person name="Rosling A."/>
        </authorList>
    </citation>
    <scope>NUCLEOTIDE SEQUENCE</scope>
    <source>
        <strain evidence="1">MA461A</strain>
    </source>
</reference>
<dbReference type="Proteomes" id="UP000789920">
    <property type="component" value="Unassembled WGS sequence"/>
</dbReference>
<feature type="non-terminal residue" evidence="1">
    <location>
        <position position="1"/>
    </location>
</feature>
<gene>
    <name evidence="1" type="ORF">RPERSI_LOCUS29961</name>
</gene>
<evidence type="ECO:0000313" key="2">
    <source>
        <dbReference type="Proteomes" id="UP000789920"/>
    </source>
</evidence>